<reference evidence="5 6" key="2">
    <citation type="submission" date="2019-09" db="EMBL/GenBank/DDBJ databases">
        <authorList>
            <person name="Jin C."/>
        </authorList>
    </citation>
    <scope>NUCLEOTIDE SEQUENCE [LARGE SCALE GENOMIC DNA]</scope>
    <source>
        <strain evidence="5 6">AN110305</strain>
    </source>
</reference>
<dbReference type="OrthoDB" id="5242485at2"/>
<dbReference type="SUPFAM" id="SSF46689">
    <property type="entry name" value="Homeodomain-like"/>
    <property type="match status" value="1"/>
</dbReference>
<keyword evidence="1 2" id="KW-0238">DNA-binding</keyword>
<keyword evidence="6" id="KW-1185">Reference proteome</keyword>
<dbReference type="InterPro" id="IPR050624">
    <property type="entry name" value="HTH-type_Tx_Regulator"/>
</dbReference>
<dbReference type="RefSeq" id="WP_149851027.1">
    <property type="nucleotide sequence ID" value="NZ_VUOB01000033.1"/>
</dbReference>
<reference evidence="5 6" key="1">
    <citation type="submission" date="2019-09" db="EMBL/GenBank/DDBJ databases">
        <title>Goodfellowia gen. nov., a new genus of the Pseudonocardineae related to Actinoalloteichus, containing Goodfellowia coeruleoviolacea gen. nov., comb. nov. gen. nov., comb. nov.</title>
        <authorList>
            <person name="Labeda D."/>
        </authorList>
    </citation>
    <scope>NUCLEOTIDE SEQUENCE [LARGE SCALE GENOMIC DNA]</scope>
    <source>
        <strain evidence="5 6">AN110305</strain>
    </source>
</reference>
<evidence type="ECO:0000256" key="2">
    <source>
        <dbReference type="PROSITE-ProRule" id="PRU00335"/>
    </source>
</evidence>
<dbReference type="GO" id="GO:0003677">
    <property type="term" value="F:DNA binding"/>
    <property type="evidence" value="ECO:0007669"/>
    <property type="project" value="UniProtKB-UniRule"/>
</dbReference>
<evidence type="ECO:0000259" key="4">
    <source>
        <dbReference type="PROSITE" id="PS50977"/>
    </source>
</evidence>
<dbReference type="PANTHER" id="PTHR43479:SF11">
    <property type="entry name" value="ACREF_ENVCD OPERON REPRESSOR-RELATED"/>
    <property type="match status" value="1"/>
</dbReference>
<accession>A0A5B2XBG0</accession>
<sequence>MHTPVPDAAAQAHSTVPKLPPGRHGLSRTAVADNQRERALAAVADTVERAGYLGLTVEAIIGHAGLSRRTFYEHFHNREDAFLAAYDAATAELTDRIRTAYESEHGFADRLHAGLAALLTFLAARPGLARLCVVEPFAAGPAALARHDTAMRVFAGMIEENIRELLPDCHSPSLTAETIVGGIYQVIYARISRQETTRLPELLPGLLCSLLRPYLGAEAEAQCRRMTGALPPADGAR</sequence>
<name>A0A5B2XBG0_9PSEU</name>
<feature type="DNA-binding region" description="H-T-H motif" evidence="2">
    <location>
        <begin position="56"/>
        <end position="75"/>
    </location>
</feature>
<dbReference type="PROSITE" id="PS50977">
    <property type="entry name" value="HTH_TETR_2"/>
    <property type="match status" value="1"/>
</dbReference>
<dbReference type="PANTHER" id="PTHR43479">
    <property type="entry name" value="ACREF/ENVCD OPERON REPRESSOR-RELATED"/>
    <property type="match status" value="1"/>
</dbReference>
<organism evidence="5 6">
    <name type="scientific">Solihabitans fulvus</name>
    <dbReference type="NCBI Taxonomy" id="1892852"/>
    <lineage>
        <taxon>Bacteria</taxon>
        <taxon>Bacillati</taxon>
        <taxon>Actinomycetota</taxon>
        <taxon>Actinomycetes</taxon>
        <taxon>Pseudonocardiales</taxon>
        <taxon>Pseudonocardiaceae</taxon>
        <taxon>Solihabitans</taxon>
    </lineage>
</organism>
<gene>
    <name evidence="5" type="ORF">F0L68_19470</name>
</gene>
<feature type="domain" description="HTH tetR-type" evidence="4">
    <location>
        <begin position="33"/>
        <end position="93"/>
    </location>
</feature>
<dbReference type="InterPro" id="IPR001647">
    <property type="entry name" value="HTH_TetR"/>
</dbReference>
<evidence type="ECO:0000313" key="5">
    <source>
        <dbReference type="EMBL" id="KAA2260977.1"/>
    </source>
</evidence>
<feature type="region of interest" description="Disordered" evidence="3">
    <location>
        <begin position="1"/>
        <end position="24"/>
    </location>
</feature>
<dbReference type="AlphaFoldDB" id="A0A5B2XBG0"/>
<dbReference type="Pfam" id="PF00440">
    <property type="entry name" value="TetR_N"/>
    <property type="match status" value="1"/>
</dbReference>
<proteinExistence type="predicted"/>
<dbReference type="Gene3D" id="1.10.357.10">
    <property type="entry name" value="Tetracycline Repressor, domain 2"/>
    <property type="match status" value="1"/>
</dbReference>
<evidence type="ECO:0000256" key="3">
    <source>
        <dbReference type="SAM" id="MobiDB-lite"/>
    </source>
</evidence>
<protein>
    <submittedName>
        <fullName evidence="5">TetR/AcrR family transcriptional regulator</fullName>
    </submittedName>
</protein>
<dbReference type="Proteomes" id="UP000323454">
    <property type="component" value="Unassembled WGS sequence"/>
</dbReference>
<dbReference type="EMBL" id="VUOB01000033">
    <property type="protein sequence ID" value="KAA2260977.1"/>
    <property type="molecule type" value="Genomic_DNA"/>
</dbReference>
<comment type="caution">
    <text evidence="5">The sequence shown here is derived from an EMBL/GenBank/DDBJ whole genome shotgun (WGS) entry which is preliminary data.</text>
</comment>
<dbReference type="InterPro" id="IPR009057">
    <property type="entry name" value="Homeodomain-like_sf"/>
</dbReference>
<evidence type="ECO:0000256" key="1">
    <source>
        <dbReference type="ARBA" id="ARBA00023125"/>
    </source>
</evidence>
<evidence type="ECO:0000313" key="6">
    <source>
        <dbReference type="Proteomes" id="UP000323454"/>
    </source>
</evidence>